<keyword evidence="3 7" id="KW-0347">Helicase</keyword>
<dbReference type="Proteomes" id="UP000176723">
    <property type="component" value="Unassembled WGS sequence"/>
</dbReference>
<feature type="domain" description="Rho RNA-BD" evidence="11">
    <location>
        <begin position="104"/>
        <end position="176"/>
    </location>
</feature>
<dbReference type="GO" id="GO:0006353">
    <property type="term" value="P:DNA-templated transcription termination"/>
    <property type="evidence" value="ECO:0007669"/>
    <property type="project" value="UniProtKB-UniRule"/>
</dbReference>
<evidence type="ECO:0000256" key="3">
    <source>
        <dbReference type="ARBA" id="ARBA00022806"/>
    </source>
</evidence>
<keyword evidence="1 7" id="KW-0806">Transcription termination</keyword>
<proteinExistence type="inferred from homology"/>
<dbReference type="EMBL" id="MHCL01000017">
    <property type="protein sequence ID" value="OGY21019.1"/>
    <property type="molecule type" value="Genomic_DNA"/>
</dbReference>
<dbReference type="InterPro" id="IPR011113">
    <property type="entry name" value="Rho_RNA-bd"/>
</dbReference>
<keyword evidence="2 7" id="KW-0378">Hydrolase</keyword>
<accession>A0A1G1W038</accession>
<keyword evidence="6 7" id="KW-0804">Transcription</keyword>
<evidence type="ECO:0000256" key="1">
    <source>
        <dbReference type="ARBA" id="ARBA00022472"/>
    </source>
</evidence>
<dbReference type="PROSITE" id="PS51856">
    <property type="entry name" value="RHO_RNA_BD"/>
    <property type="match status" value="1"/>
</dbReference>
<evidence type="ECO:0000259" key="11">
    <source>
        <dbReference type="PROSITE" id="PS51856"/>
    </source>
</evidence>
<evidence type="ECO:0000256" key="4">
    <source>
        <dbReference type="ARBA" id="ARBA00022884"/>
    </source>
</evidence>
<sequence>MAVRATSSKRRLIPEAKTSAKKENDMSNTKPVMAAENPIIPQETAKEVTVEQIVGDGVDSQSTVSESAPVPVPDASVAMPQTPGGVGFTGFVDDRIIPDAGLPTEIVSGILDTRPEGHGLLRPKFAPSTEDVYISSSQIRRFALRPGDLVEGPARRPKENERYWGLLKVEQVNGKKVSALTRRVNFDQLIPIFPNEKLVLETGKEPLSNRVIDLVAPIGKGQRGLIVSPPKAGKTTILKDIAAGVAANYPDVHIMAVLIGERPEEVTDIGRHIEKVTNGTGEIASSNFDEPAEQQTWVAETALERAKRLVEMGRDVVIVLDSITRLARAYNLAIPTSGRTLSGGFDPAALYPPKRFFGAARNFEPFETPDGNKTASMTILGTALVETGSRMDDLIYEEFKGTGNMELHLDRHLSDRRIFPSIDVQRSGTRKEELLFDSSSYQSIVIMRRMIDVLNKDERTELLIDRLRKSKNNKEFLASLKEG</sequence>
<dbReference type="SUPFAM" id="SSF52540">
    <property type="entry name" value="P-loop containing nucleoside triphosphate hydrolases"/>
    <property type="match status" value="1"/>
</dbReference>
<comment type="caution">
    <text evidence="7">Lacks conserved residue(s) required for the propagation of feature annotation.</text>
</comment>
<reference evidence="12 13" key="1">
    <citation type="journal article" date="2016" name="Nat. Commun.">
        <title>Thousands of microbial genomes shed light on interconnected biogeochemical processes in an aquifer system.</title>
        <authorList>
            <person name="Anantharaman K."/>
            <person name="Brown C.T."/>
            <person name="Hug L.A."/>
            <person name="Sharon I."/>
            <person name="Castelle C.J."/>
            <person name="Probst A.J."/>
            <person name="Thomas B.C."/>
            <person name="Singh A."/>
            <person name="Wilkins M.J."/>
            <person name="Karaoz U."/>
            <person name="Brodie E.L."/>
            <person name="Williams K.H."/>
            <person name="Hubbard S.S."/>
            <person name="Banfield J.F."/>
        </authorList>
    </citation>
    <scope>NUCLEOTIDE SEQUENCE [LARGE SCALE GENOMIC DNA]</scope>
</reference>
<keyword evidence="7" id="KW-0547">Nucleotide-binding</keyword>
<dbReference type="EC" id="3.6.4.-" evidence="7 8"/>
<dbReference type="GO" id="GO:0003723">
    <property type="term" value="F:RNA binding"/>
    <property type="evidence" value="ECO:0007669"/>
    <property type="project" value="UniProtKB-UniRule"/>
</dbReference>
<dbReference type="AlphaFoldDB" id="A0A1G1W038"/>
<feature type="region of interest" description="Disordered" evidence="10">
    <location>
        <begin position="1"/>
        <end position="29"/>
    </location>
</feature>
<dbReference type="InterPro" id="IPR012340">
    <property type="entry name" value="NA-bd_OB-fold"/>
</dbReference>
<feature type="binding site" evidence="7">
    <location>
        <begin position="231"/>
        <end position="236"/>
    </location>
    <ligand>
        <name>ATP</name>
        <dbReference type="ChEBI" id="CHEBI:30616"/>
    </ligand>
</feature>
<dbReference type="InterPro" id="IPR004665">
    <property type="entry name" value="Term_rho"/>
</dbReference>
<evidence type="ECO:0000256" key="10">
    <source>
        <dbReference type="SAM" id="MobiDB-lite"/>
    </source>
</evidence>
<dbReference type="InterPro" id="IPR027417">
    <property type="entry name" value="P-loop_NTPase"/>
</dbReference>
<dbReference type="CDD" id="cd04459">
    <property type="entry name" value="Rho_CSD"/>
    <property type="match status" value="1"/>
</dbReference>
<dbReference type="NCBIfam" id="TIGR00767">
    <property type="entry name" value="rho"/>
    <property type="match status" value="1"/>
</dbReference>
<dbReference type="InterPro" id="IPR003593">
    <property type="entry name" value="AAA+_ATPase"/>
</dbReference>
<dbReference type="SMART" id="SM00357">
    <property type="entry name" value="CSP"/>
    <property type="match status" value="1"/>
</dbReference>
<evidence type="ECO:0000256" key="2">
    <source>
        <dbReference type="ARBA" id="ARBA00022801"/>
    </source>
</evidence>
<feature type="binding site" evidence="7">
    <location>
        <begin position="219"/>
        <end position="224"/>
    </location>
    <ligand>
        <name>ATP</name>
        <dbReference type="ChEBI" id="CHEBI:30616"/>
    </ligand>
</feature>
<dbReference type="SMART" id="SM00382">
    <property type="entry name" value="AAA"/>
    <property type="match status" value="1"/>
</dbReference>
<keyword evidence="5 7" id="KW-0805">Transcription regulation</keyword>
<dbReference type="PANTHER" id="PTHR46425">
    <property type="entry name" value="TRANSCRIPTION TERMINATION FACTOR RHO"/>
    <property type="match status" value="1"/>
</dbReference>
<keyword evidence="7" id="KW-0067">ATP-binding</keyword>
<comment type="function">
    <text evidence="7">Facilitates transcription termination by a mechanism that involves Rho binding to the nascent RNA, activation of Rho's RNA-dependent ATPase activity, and release of the mRNA from the DNA template.</text>
</comment>
<organism evidence="12 13">
    <name type="scientific">Candidatus Chisholmbacteria bacterium RIFCSPLOWO2_01_FULL_49_14</name>
    <dbReference type="NCBI Taxonomy" id="1797593"/>
    <lineage>
        <taxon>Bacteria</taxon>
        <taxon>Candidatus Chisholmiibacteriota</taxon>
    </lineage>
</organism>
<comment type="caution">
    <text evidence="12">The sequence shown here is derived from an EMBL/GenBank/DDBJ whole genome shotgun (WGS) entry which is preliminary data.</text>
</comment>
<dbReference type="GO" id="GO:0008186">
    <property type="term" value="F:ATP-dependent activity, acting on RNA"/>
    <property type="evidence" value="ECO:0007669"/>
    <property type="project" value="UniProtKB-UniRule"/>
</dbReference>
<dbReference type="Gene3D" id="2.40.50.140">
    <property type="entry name" value="Nucleic acid-binding proteins"/>
    <property type="match status" value="1"/>
</dbReference>
<comment type="subunit">
    <text evidence="7">Homohexamer. The homohexamer assembles into an open ring structure.</text>
</comment>
<dbReference type="Gene3D" id="3.40.50.300">
    <property type="entry name" value="P-loop containing nucleotide triphosphate hydrolases"/>
    <property type="match status" value="1"/>
</dbReference>
<feature type="compositionally biased region" description="Basic and acidic residues" evidence="10">
    <location>
        <begin position="12"/>
        <end position="25"/>
    </location>
</feature>
<feature type="binding site" evidence="7">
    <location>
        <position position="262"/>
    </location>
    <ligand>
        <name>ATP</name>
        <dbReference type="ChEBI" id="CHEBI:30616"/>
    </ligand>
</feature>
<dbReference type="HAMAP" id="MF_01884">
    <property type="entry name" value="Rho"/>
    <property type="match status" value="1"/>
</dbReference>
<evidence type="ECO:0000256" key="5">
    <source>
        <dbReference type="ARBA" id="ARBA00023015"/>
    </source>
</evidence>
<dbReference type="GO" id="GO:0016787">
    <property type="term" value="F:hydrolase activity"/>
    <property type="evidence" value="ECO:0007669"/>
    <property type="project" value="UniProtKB-KW"/>
</dbReference>
<evidence type="ECO:0000256" key="7">
    <source>
        <dbReference type="HAMAP-Rule" id="MF_01884"/>
    </source>
</evidence>
<dbReference type="SUPFAM" id="SSF50249">
    <property type="entry name" value="Nucleic acid-binding proteins"/>
    <property type="match status" value="1"/>
</dbReference>
<dbReference type="Pfam" id="PF07497">
    <property type="entry name" value="Rho_RNA_bind"/>
    <property type="match status" value="1"/>
</dbReference>
<dbReference type="PANTHER" id="PTHR46425:SF1">
    <property type="entry name" value="TRANSCRIPTION TERMINATION FACTOR RHO"/>
    <property type="match status" value="1"/>
</dbReference>
<evidence type="ECO:0000256" key="6">
    <source>
        <dbReference type="ARBA" id="ARBA00023163"/>
    </source>
</evidence>
<dbReference type="Pfam" id="PF00006">
    <property type="entry name" value="ATP-synt_ab"/>
    <property type="match status" value="1"/>
</dbReference>
<dbReference type="STRING" id="1797593.A3A65_01780"/>
<dbReference type="InterPro" id="IPR011129">
    <property type="entry name" value="CSD"/>
</dbReference>
<evidence type="ECO:0000256" key="9">
    <source>
        <dbReference type="PROSITE-ProRule" id="PRU01203"/>
    </source>
</evidence>
<name>A0A1G1W038_9BACT</name>
<evidence type="ECO:0000313" key="13">
    <source>
        <dbReference type="Proteomes" id="UP000176723"/>
    </source>
</evidence>
<evidence type="ECO:0000313" key="12">
    <source>
        <dbReference type="EMBL" id="OGY21019.1"/>
    </source>
</evidence>
<dbReference type="GO" id="GO:0005524">
    <property type="term" value="F:ATP binding"/>
    <property type="evidence" value="ECO:0007669"/>
    <property type="project" value="UniProtKB-UniRule"/>
</dbReference>
<evidence type="ECO:0000256" key="8">
    <source>
        <dbReference type="NCBIfam" id="TIGR00767"/>
    </source>
</evidence>
<dbReference type="NCBIfam" id="NF006886">
    <property type="entry name" value="PRK09376.1"/>
    <property type="match status" value="1"/>
</dbReference>
<dbReference type="GO" id="GO:0004386">
    <property type="term" value="F:helicase activity"/>
    <property type="evidence" value="ECO:0007669"/>
    <property type="project" value="UniProtKB-UniRule"/>
</dbReference>
<comment type="similarity">
    <text evidence="7 9">Belongs to the Rho family.</text>
</comment>
<dbReference type="InterPro" id="IPR000194">
    <property type="entry name" value="ATPase_F1/V1/A1_a/bsu_nucl-bd"/>
</dbReference>
<gene>
    <name evidence="7" type="primary">rho</name>
    <name evidence="12" type="ORF">A3A65_01780</name>
</gene>
<protein>
    <recommendedName>
        <fullName evidence="7 8">Transcription termination factor Rho</fullName>
        <ecNumber evidence="7 8">3.6.4.-</ecNumber>
    </recommendedName>
    <alternativeName>
        <fullName evidence="7">ATP-dependent helicase Rho</fullName>
    </alternativeName>
</protein>
<keyword evidence="4 7" id="KW-0694">RNA-binding</keyword>